<accession>A0A858R2U2</accession>
<gene>
    <name evidence="1" type="ORF">HHL28_16375</name>
</gene>
<evidence type="ECO:0008006" key="3">
    <source>
        <dbReference type="Google" id="ProtNLM"/>
    </source>
</evidence>
<sequence length="147" mass="14629">MAERMGLAGLVLCVAALSACSSAREAEQARYAQQALVGMPAETLLSCAGVPERREAAGGDEFLTYTSARAGGSGSSIGLGVGGGGGNLGLGLGLGIPLGGGGSSSCAATFTVRQGRVAQLAYRQDSGDTAACYAIVENCLSRIPRQQ</sequence>
<name>A0A858R2U2_9PROT</name>
<dbReference type="KEGG" id="acru:HHL28_16375"/>
<keyword evidence="2" id="KW-1185">Reference proteome</keyword>
<protein>
    <recommendedName>
        <fullName evidence="3">Lipoprotein</fullName>
    </recommendedName>
</protein>
<organism evidence="1 2">
    <name type="scientific">Aerophototrophica crusticola</name>
    <dbReference type="NCBI Taxonomy" id="1709002"/>
    <lineage>
        <taxon>Bacteria</taxon>
        <taxon>Pseudomonadati</taxon>
        <taxon>Pseudomonadota</taxon>
        <taxon>Alphaproteobacteria</taxon>
        <taxon>Rhodospirillales</taxon>
        <taxon>Rhodospirillaceae</taxon>
        <taxon>Aerophototrophica</taxon>
    </lineage>
</organism>
<proteinExistence type="predicted"/>
<dbReference type="EMBL" id="CP051775">
    <property type="protein sequence ID" value="QJE71709.1"/>
    <property type="molecule type" value="Genomic_DNA"/>
</dbReference>
<dbReference type="AlphaFoldDB" id="A0A858R2U2"/>
<dbReference type="PROSITE" id="PS51257">
    <property type="entry name" value="PROKAR_LIPOPROTEIN"/>
    <property type="match status" value="1"/>
</dbReference>
<reference evidence="1" key="1">
    <citation type="submission" date="2020-04" db="EMBL/GenBank/DDBJ databases">
        <title>A desert anoxygenic phototrophic bacterium fixes CO2 using RubisCO under aerobic conditions.</title>
        <authorList>
            <person name="Tang K."/>
        </authorList>
    </citation>
    <scope>NUCLEOTIDE SEQUENCE [LARGE SCALE GENOMIC DNA]</scope>
    <source>
        <strain evidence="1">MIMtkB3</strain>
    </source>
</reference>
<evidence type="ECO:0000313" key="2">
    <source>
        <dbReference type="Proteomes" id="UP000501891"/>
    </source>
</evidence>
<dbReference type="Proteomes" id="UP000501891">
    <property type="component" value="Chromosome"/>
</dbReference>
<evidence type="ECO:0000313" key="1">
    <source>
        <dbReference type="EMBL" id="QJE71709.1"/>
    </source>
</evidence>